<evidence type="ECO:0000313" key="1">
    <source>
        <dbReference type="EMBL" id="KAJ8031208.1"/>
    </source>
</evidence>
<dbReference type="OrthoDB" id="10037236at2759"/>
<sequence>MLQQSRKVAQRVIGVSLPLLECLYHEKICNKVKQIMQDPTPLFEHYTYNHSGVRLCPPCTCRARYRYSLVPNSIRIFNSQVRR</sequence>
<protein>
    <submittedName>
        <fullName evidence="1">Uncharacterized protein</fullName>
    </submittedName>
</protein>
<dbReference type="EMBL" id="JAIZAY010000013">
    <property type="protein sequence ID" value="KAJ8031208.1"/>
    <property type="molecule type" value="Genomic_DNA"/>
</dbReference>
<gene>
    <name evidence="1" type="ORF">HOLleu_27865</name>
</gene>
<proteinExistence type="predicted"/>
<evidence type="ECO:0000313" key="2">
    <source>
        <dbReference type="Proteomes" id="UP001152320"/>
    </source>
</evidence>
<organism evidence="1 2">
    <name type="scientific">Holothuria leucospilota</name>
    <name type="common">Black long sea cucumber</name>
    <name type="synonym">Mertensiothuria leucospilota</name>
    <dbReference type="NCBI Taxonomy" id="206669"/>
    <lineage>
        <taxon>Eukaryota</taxon>
        <taxon>Metazoa</taxon>
        <taxon>Echinodermata</taxon>
        <taxon>Eleutherozoa</taxon>
        <taxon>Echinozoa</taxon>
        <taxon>Holothuroidea</taxon>
        <taxon>Aspidochirotacea</taxon>
        <taxon>Aspidochirotida</taxon>
        <taxon>Holothuriidae</taxon>
        <taxon>Holothuria</taxon>
    </lineage>
</organism>
<name>A0A9Q1BR69_HOLLE</name>
<comment type="caution">
    <text evidence="1">The sequence shown here is derived from an EMBL/GenBank/DDBJ whole genome shotgun (WGS) entry which is preliminary data.</text>
</comment>
<dbReference type="AlphaFoldDB" id="A0A9Q1BR69"/>
<reference evidence="1" key="1">
    <citation type="submission" date="2021-10" db="EMBL/GenBank/DDBJ databases">
        <title>Tropical sea cucumber genome reveals ecological adaptation and Cuvierian tubules defense mechanism.</title>
        <authorList>
            <person name="Chen T."/>
        </authorList>
    </citation>
    <scope>NUCLEOTIDE SEQUENCE</scope>
    <source>
        <strain evidence="1">Nanhai2018</strain>
        <tissue evidence="1">Muscle</tissue>
    </source>
</reference>
<accession>A0A9Q1BR69</accession>
<keyword evidence="2" id="KW-1185">Reference proteome</keyword>
<dbReference type="Proteomes" id="UP001152320">
    <property type="component" value="Chromosome 13"/>
</dbReference>